<name>A0A3P7JXK1_ONCOC</name>
<evidence type="ECO:0000313" key="2">
    <source>
        <dbReference type="EMBL" id="VDM95884.1"/>
    </source>
</evidence>
<feature type="compositionally biased region" description="Acidic residues" evidence="1">
    <location>
        <begin position="120"/>
        <end position="192"/>
    </location>
</feature>
<gene>
    <name evidence="2" type="ORF">NOO_LOCUS11379</name>
</gene>
<feature type="region of interest" description="Disordered" evidence="1">
    <location>
        <begin position="95"/>
        <end position="207"/>
    </location>
</feature>
<sequence>TKQQERADEYRNELEAMKRRVQSRALIIEQQEMLIKMQRFERKYNETVAGIRNKTRKISIKNQYSKRLKGKMMMINSDQQTMMISALDQSDNEMQTSKMHTNGNNLFISDSEDKEKEAEYINEDYDNDDNDNDSDCNDIDYDDDDFGGDNDSDDDDFGGDNDSDDDDHDDDENDDDPDDDKESESENDDFDEAFTFKSKNSESSSES</sequence>
<accession>A0A3P7JXK1</accession>
<protein>
    <submittedName>
        <fullName evidence="2">Uncharacterized protein</fullName>
    </submittedName>
</protein>
<feature type="non-terminal residue" evidence="2">
    <location>
        <position position="1"/>
    </location>
</feature>
<evidence type="ECO:0000313" key="3">
    <source>
        <dbReference type="Proteomes" id="UP000271087"/>
    </source>
</evidence>
<organism evidence="2 3">
    <name type="scientific">Onchocerca ochengi</name>
    <name type="common">Filarial nematode worm</name>
    <dbReference type="NCBI Taxonomy" id="42157"/>
    <lineage>
        <taxon>Eukaryota</taxon>
        <taxon>Metazoa</taxon>
        <taxon>Ecdysozoa</taxon>
        <taxon>Nematoda</taxon>
        <taxon>Chromadorea</taxon>
        <taxon>Rhabditida</taxon>
        <taxon>Spirurina</taxon>
        <taxon>Spiruromorpha</taxon>
        <taxon>Filarioidea</taxon>
        <taxon>Onchocercidae</taxon>
        <taxon>Onchocerca</taxon>
    </lineage>
</organism>
<reference evidence="2 3" key="1">
    <citation type="submission" date="2018-08" db="EMBL/GenBank/DDBJ databases">
        <authorList>
            <person name="Laetsch R D."/>
            <person name="Stevens L."/>
            <person name="Kumar S."/>
            <person name="Blaxter L. M."/>
        </authorList>
    </citation>
    <scope>NUCLEOTIDE SEQUENCE [LARGE SCALE GENOMIC DNA]</scope>
</reference>
<feature type="compositionally biased region" description="Low complexity" evidence="1">
    <location>
        <begin position="197"/>
        <end position="207"/>
    </location>
</feature>
<proteinExistence type="predicted"/>
<dbReference type="Proteomes" id="UP000271087">
    <property type="component" value="Unassembled WGS sequence"/>
</dbReference>
<keyword evidence="3" id="KW-1185">Reference proteome</keyword>
<dbReference type="EMBL" id="UYRW01007847">
    <property type="protein sequence ID" value="VDM95884.1"/>
    <property type="molecule type" value="Genomic_DNA"/>
</dbReference>
<dbReference type="OrthoDB" id="5877401at2759"/>
<feature type="compositionally biased region" description="Polar residues" evidence="1">
    <location>
        <begin position="95"/>
        <end position="108"/>
    </location>
</feature>
<evidence type="ECO:0000256" key="1">
    <source>
        <dbReference type="SAM" id="MobiDB-lite"/>
    </source>
</evidence>
<dbReference type="AlphaFoldDB" id="A0A3P7JXK1"/>